<dbReference type="Pfam" id="PF00023">
    <property type="entry name" value="Ank"/>
    <property type="match status" value="1"/>
</dbReference>
<feature type="signal peptide" evidence="4">
    <location>
        <begin position="1"/>
        <end position="16"/>
    </location>
</feature>
<dbReference type="OrthoDB" id="4772757at2759"/>
<sequence>MSLLLLSNELLIIILAELEVNDVISVLETHPDLYQISFQCLRNRTLDLKPYCESGDISRVRLLLQAGANADSFAFHFGSPLYNAAENGHEEVVKLLLEHGAQANHDIHYKLLPLQAAARKGYFAIVKLLIDHGADVNSMDSLNPTALDETIRYKGQYSYSKEGPWKRRGLCLHRNPQTPFSYYHTIKLLLEFGADVHIDQALRTAVLAYPHLQQDTVHLLLNYGANPNARAHRGVPLLHLINPTKPTYDCRSAETAIILLNHGADVNARDEDEQTPLHIAAYGDTQGETLAAVYLAHHANVIAADIYGITPLHLAVAKEGSRANIRVIELLLKSGADVNARSTKGKTPRYYAVEKHAPNEVVELLLEYGADWNISSQKDDSDTPLKKFADRVGDITTLY</sequence>
<keyword evidence="6" id="KW-1185">Reference proteome</keyword>
<feature type="repeat" description="ANK" evidence="3">
    <location>
        <begin position="307"/>
        <end position="343"/>
    </location>
</feature>
<dbReference type="SMART" id="SM00248">
    <property type="entry name" value="ANK"/>
    <property type="match status" value="8"/>
</dbReference>
<feature type="repeat" description="ANK" evidence="3">
    <location>
        <begin position="109"/>
        <end position="141"/>
    </location>
</feature>
<feature type="chain" id="PRO_5002002261" evidence="4">
    <location>
        <begin position="17"/>
        <end position="399"/>
    </location>
</feature>
<dbReference type="PROSITE" id="PS50088">
    <property type="entry name" value="ANK_REPEAT"/>
    <property type="match status" value="4"/>
</dbReference>
<evidence type="ECO:0000256" key="3">
    <source>
        <dbReference type="PROSITE-ProRule" id="PRU00023"/>
    </source>
</evidence>
<keyword evidence="2 3" id="KW-0040">ANK repeat</keyword>
<dbReference type="Gene3D" id="1.25.40.20">
    <property type="entry name" value="Ankyrin repeat-containing domain"/>
    <property type="match status" value="2"/>
</dbReference>
<dbReference type="Proteomes" id="UP000030104">
    <property type="component" value="Unassembled WGS sequence"/>
</dbReference>
<evidence type="ECO:0000256" key="1">
    <source>
        <dbReference type="ARBA" id="ARBA00022737"/>
    </source>
</evidence>
<organism evidence="5 6">
    <name type="scientific">Penicillium italicum</name>
    <name type="common">Blue mold</name>
    <dbReference type="NCBI Taxonomy" id="40296"/>
    <lineage>
        <taxon>Eukaryota</taxon>
        <taxon>Fungi</taxon>
        <taxon>Dikarya</taxon>
        <taxon>Ascomycota</taxon>
        <taxon>Pezizomycotina</taxon>
        <taxon>Eurotiomycetes</taxon>
        <taxon>Eurotiomycetidae</taxon>
        <taxon>Eurotiales</taxon>
        <taxon>Aspergillaceae</taxon>
        <taxon>Penicillium</taxon>
    </lineage>
</organism>
<reference evidence="5 6" key="1">
    <citation type="journal article" date="2015" name="Mol. Plant Microbe Interact.">
        <title>Genome, transcriptome, and functional analyses of Penicillium expansum provide new insights into secondary metabolism and pathogenicity.</title>
        <authorList>
            <person name="Ballester A.R."/>
            <person name="Marcet-Houben M."/>
            <person name="Levin E."/>
            <person name="Sela N."/>
            <person name="Selma-Lazaro C."/>
            <person name="Carmona L."/>
            <person name="Wisniewski M."/>
            <person name="Droby S."/>
            <person name="Gonzalez-Candelas L."/>
            <person name="Gabaldon T."/>
        </authorList>
    </citation>
    <scope>NUCLEOTIDE SEQUENCE [LARGE SCALE GENOMIC DNA]</scope>
    <source>
        <strain evidence="5 6">PHI-1</strain>
    </source>
</reference>
<comment type="caution">
    <text evidence="5">The sequence shown here is derived from an EMBL/GenBank/DDBJ whole genome shotgun (WGS) entry which is preliminary data.</text>
</comment>
<dbReference type="PANTHER" id="PTHR24189">
    <property type="entry name" value="MYOTROPHIN"/>
    <property type="match status" value="1"/>
</dbReference>
<evidence type="ECO:0000313" key="6">
    <source>
        <dbReference type="Proteomes" id="UP000030104"/>
    </source>
</evidence>
<evidence type="ECO:0000256" key="2">
    <source>
        <dbReference type="ARBA" id="ARBA00023043"/>
    </source>
</evidence>
<dbReference type="InterPro" id="IPR050745">
    <property type="entry name" value="Multifunctional_regulatory"/>
</dbReference>
<dbReference type="EMBL" id="JQGA01000238">
    <property type="protein sequence ID" value="KGO76785.1"/>
    <property type="molecule type" value="Genomic_DNA"/>
</dbReference>
<dbReference type="HOGENOM" id="CLU_690982_0_0_1"/>
<evidence type="ECO:0000313" key="5">
    <source>
        <dbReference type="EMBL" id="KGO76785.1"/>
    </source>
</evidence>
<dbReference type="PANTHER" id="PTHR24189:SF50">
    <property type="entry name" value="ANKYRIN REPEAT AND SOCS BOX PROTEIN 2"/>
    <property type="match status" value="1"/>
</dbReference>
<name>A0A0A2LK08_PENIT</name>
<dbReference type="OMA" id="PRCTEIA"/>
<dbReference type="STRING" id="40296.A0A0A2LK08"/>
<dbReference type="AlphaFoldDB" id="A0A0A2LK08"/>
<proteinExistence type="predicted"/>
<dbReference type="PRINTS" id="PR01415">
    <property type="entry name" value="ANKYRIN"/>
</dbReference>
<dbReference type="SUPFAM" id="SSF48403">
    <property type="entry name" value="Ankyrin repeat"/>
    <property type="match status" value="1"/>
</dbReference>
<evidence type="ECO:0000256" key="4">
    <source>
        <dbReference type="SAM" id="SignalP"/>
    </source>
</evidence>
<protein>
    <submittedName>
        <fullName evidence="5">Uncharacterized protein</fullName>
    </submittedName>
</protein>
<dbReference type="PhylomeDB" id="A0A0A2LK08"/>
<dbReference type="PROSITE" id="PS50297">
    <property type="entry name" value="ANK_REP_REGION"/>
    <property type="match status" value="4"/>
</dbReference>
<dbReference type="Pfam" id="PF12796">
    <property type="entry name" value="Ank_2"/>
    <property type="match status" value="2"/>
</dbReference>
<dbReference type="InterPro" id="IPR002110">
    <property type="entry name" value="Ankyrin_rpt"/>
</dbReference>
<accession>A0A0A2LK08</accession>
<dbReference type="InterPro" id="IPR036770">
    <property type="entry name" value="Ankyrin_rpt-contain_sf"/>
</dbReference>
<feature type="repeat" description="ANK" evidence="3">
    <location>
        <begin position="76"/>
        <end position="104"/>
    </location>
</feature>
<gene>
    <name evidence="5" type="ORF">PITC_089890</name>
</gene>
<keyword evidence="4" id="KW-0732">Signal</keyword>
<keyword evidence="1" id="KW-0677">Repeat</keyword>
<feature type="repeat" description="ANK" evidence="3">
    <location>
        <begin position="344"/>
        <end position="377"/>
    </location>
</feature>